<feature type="binding site" evidence="9">
    <location>
        <position position="320"/>
    </location>
    <ligand>
        <name>Mg(2+)</name>
        <dbReference type="ChEBI" id="CHEBI:18420"/>
        <label>2</label>
    </ligand>
</feature>
<dbReference type="InterPro" id="IPR043502">
    <property type="entry name" value="DNA/RNA_pol_sf"/>
</dbReference>
<evidence type="ECO:0000256" key="7">
    <source>
        <dbReference type="ARBA" id="ARBA00030248"/>
    </source>
</evidence>
<name>A0A514D5P1_9VIRU</name>
<keyword evidence="9" id="KW-0479">Metal-binding</keyword>
<evidence type="ECO:0000256" key="2">
    <source>
        <dbReference type="ARBA" id="ARBA00022484"/>
    </source>
</evidence>
<keyword evidence="3" id="KW-0808">Transferase</keyword>
<dbReference type="GO" id="GO:0039694">
    <property type="term" value="P:viral RNA genome replication"/>
    <property type="evidence" value="ECO:0007669"/>
    <property type="project" value="InterPro"/>
</dbReference>
<evidence type="ECO:0000256" key="1">
    <source>
        <dbReference type="ARBA" id="ARBA00012494"/>
    </source>
</evidence>
<evidence type="ECO:0000313" key="11">
    <source>
        <dbReference type="EMBL" id="QDH88915.1"/>
    </source>
</evidence>
<comment type="catalytic activity">
    <reaction evidence="8">
        <text>RNA(n) + a ribonucleoside 5'-triphosphate = RNA(n+1) + diphosphate</text>
        <dbReference type="Rhea" id="RHEA:21248"/>
        <dbReference type="Rhea" id="RHEA-COMP:14527"/>
        <dbReference type="Rhea" id="RHEA-COMP:17342"/>
        <dbReference type="ChEBI" id="CHEBI:33019"/>
        <dbReference type="ChEBI" id="CHEBI:61557"/>
        <dbReference type="ChEBI" id="CHEBI:140395"/>
        <dbReference type="EC" id="2.7.7.48"/>
    </reaction>
</comment>
<proteinExistence type="predicted"/>
<evidence type="ECO:0000256" key="6">
    <source>
        <dbReference type="ARBA" id="ARBA00022953"/>
    </source>
</evidence>
<keyword evidence="9" id="KW-0460">Magnesium</keyword>
<dbReference type="EC" id="2.7.7.48" evidence="1"/>
<keyword evidence="2 11" id="KW-0696">RNA-directed RNA polymerase</keyword>
<dbReference type="GO" id="GO:0000166">
    <property type="term" value="F:nucleotide binding"/>
    <property type="evidence" value="ECO:0007669"/>
    <property type="project" value="UniProtKB-KW"/>
</dbReference>
<dbReference type="InterPro" id="IPR007096">
    <property type="entry name" value="RNA-dir_Rpol_cat_phage"/>
</dbReference>
<dbReference type="GO" id="GO:0003968">
    <property type="term" value="F:RNA-directed RNA polymerase activity"/>
    <property type="evidence" value="ECO:0007669"/>
    <property type="project" value="UniProtKB-KW"/>
</dbReference>
<evidence type="ECO:0000256" key="3">
    <source>
        <dbReference type="ARBA" id="ARBA00022679"/>
    </source>
</evidence>
<gene>
    <name evidence="11" type="ORF">H3Rhizo37143_000003</name>
</gene>
<dbReference type="InterPro" id="IPR005093">
    <property type="entry name" value="RNArep_beta"/>
</dbReference>
<sequence length="605" mass="68135">MKSMTDLWRELANELAGWCHTSTTQDYKKLLSRVENEGLSFLTISLPSFGKDFESCLDNGRVDDCSFSGFRRSCGLPLFLGGFLRQIFDTSSGVLLAEPSIDSIFAVRQLTTAFAKILLPCSEDRVTDAFESYVRCEQDLSSWESHGTFDASAFKRVSQLLFSDVFTEMDRLCHYGELVPRHGPGQTADRVRGNHKFDLKLWSERMESIFPFGEYAIPSWRYYNRYDDVQILEPGDEHPVRVVHVPKTLRTPRIIAMEPAYVQYMQQAILQPLVQALESEVVEGNTRHNLGSDFVGFTDQHPNRVMACRGSQGESLATLDLSEASDRVHTLHVEAMLQGFPSFREAVFATRSTKAEIPMLGIQLTPLHKFASMGSALCFPIEGMVFTTAVFLGIEEKLGRPLDRKTVMSYVGKVRVYGDDIIIPVDCVPHVTSVLARLGFKINASKSFWTGKFRESCGGDYYDGVDVTPVRVRRVFPSSRDDAEEVQSLVALRNLLYERGLWKTTRWIDEQLVGKLLPHFPIVEPTAPCLGRRSFLPYQVERWDDDTHAPRVRAYVAKSKIPASEASGIGSLLKCLLPNRGPEMSPFEDSLHLQRQAGLQLSTSN</sequence>
<keyword evidence="6" id="KW-0693">Viral RNA replication</keyword>
<feature type="binding site" evidence="9">
    <location>
        <position position="420"/>
    </location>
    <ligand>
        <name>Mg(2+)</name>
        <dbReference type="ChEBI" id="CHEBI:18420"/>
        <label>2</label>
    </ligand>
</feature>
<keyword evidence="5" id="KW-0547">Nucleotide-binding</keyword>
<comment type="cofactor">
    <cofactor evidence="9">
        <name>Mg(2+)</name>
        <dbReference type="ChEBI" id="CHEBI:18420"/>
    </cofactor>
    <text evidence="9">Binds 2 Mg(2+) per subunit.</text>
</comment>
<dbReference type="Pfam" id="PF03431">
    <property type="entry name" value="RNA_replicase_B"/>
    <property type="match status" value="1"/>
</dbReference>
<protein>
    <recommendedName>
        <fullName evidence="1">RNA-directed RNA polymerase</fullName>
        <ecNumber evidence="1">2.7.7.48</ecNumber>
    </recommendedName>
    <alternativeName>
        <fullName evidence="7">RNA replicase beta chain</fullName>
    </alternativeName>
</protein>
<dbReference type="PROSITE" id="PS50522">
    <property type="entry name" value="RDRP_PHAGE"/>
    <property type="match status" value="1"/>
</dbReference>
<evidence type="ECO:0000256" key="9">
    <source>
        <dbReference type="PIRSR" id="PIRSR605093-1"/>
    </source>
</evidence>
<evidence type="ECO:0000256" key="4">
    <source>
        <dbReference type="ARBA" id="ARBA00022695"/>
    </source>
</evidence>
<accession>A0A514D5P1</accession>
<keyword evidence="4" id="KW-0548">Nucleotidyltransferase</keyword>
<reference evidence="11" key="1">
    <citation type="submission" date="2019-05" db="EMBL/GenBank/DDBJ databases">
        <title>Metatranscriptomic reconstruction reveals RNA viruses with the potential to shape carbon cycling in soil.</title>
        <authorList>
            <person name="Starr E.P."/>
            <person name="Nuccio E."/>
            <person name="Pett-Ridge J."/>
            <person name="Banfield J.F."/>
            <person name="Firestone M.K."/>
        </authorList>
    </citation>
    <scope>NUCLEOTIDE SEQUENCE</scope>
    <source>
        <strain evidence="11">H3_Rhizo_37_scaffold_143</strain>
    </source>
</reference>
<dbReference type="SUPFAM" id="SSF56672">
    <property type="entry name" value="DNA/RNA polymerases"/>
    <property type="match status" value="1"/>
</dbReference>
<dbReference type="EMBL" id="MN034460">
    <property type="protein sequence ID" value="QDH88915.1"/>
    <property type="molecule type" value="Genomic_RNA"/>
</dbReference>
<feature type="domain" description="RdRp catalytic" evidence="10">
    <location>
        <begin position="305"/>
        <end position="451"/>
    </location>
</feature>
<evidence type="ECO:0000256" key="5">
    <source>
        <dbReference type="ARBA" id="ARBA00022741"/>
    </source>
</evidence>
<organism evidence="11">
    <name type="scientific">Leviviridae sp</name>
    <dbReference type="NCBI Taxonomy" id="2027243"/>
    <lineage>
        <taxon>Viruses</taxon>
        <taxon>Riboviria</taxon>
        <taxon>Orthornavirae</taxon>
        <taxon>Lenarviricota</taxon>
        <taxon>Leviviricetes</taxon>
        <taxon>Norzivirales</taxon>
        <taxon>Fiersviridae</taxon>
    </lineage>
</organism>
<evidence type="ECO:0000259" key="10">
    <source>
        <dbReference type="PROSITE" id="PS50522"/>
    </source>
</evidence>
<feature type="binding site" evidence="9">
    <location>
        <position position="419"/>
    </location>
    <ligand>
        <name>Mg(2+)</name>
        <dbReference type="ChEBI" id="CHEBI:18420"/>
        <label>2</label>
    </ligand>
</feature>
<evidence type="ECO:0000256" key="8">
    <source>
        <dbReference type="ARBA" id="ARBA00048744"/>
    </source>
</evidence>
<dbReference type="GO" id="GO:0046872">
    <property type="term" value="F:metal ion binding"/>
    <property type="evidence" value="ECO:0007669"/>
    <property type="project" value="UniProtKB-KW"/>
</dbReference>